<dbReference type="Proteomes" id="UP000243499">
    <property type="component" value="Chromosome 4"/>
</dbReference>
<dbReference type="EMBL" id="CM008049">
    <property type="protein sequence ID" value="PVH47941.1"/>
    <property type="molecule type" value="Genomic_DNA"/>
</dbReference>
<name>A0A2T8JDF6_9POAL</name>
<organism evidence="1">
    <name type="scientific">Panicum hallii</name>
    <dbReference type="NCBI Taxonomy" id="206008"/>
    <lineage>
        <taxon>Eukaryota</taxon>
        <taxon>Viridiplantae</taxon>
        <taxon>Streptophyta</taxon>
        <taxon>Embryophyta</taxon>
        <taxon>Tracheophyta</taxon>
        <taxon>Spermatophyta</taxon>
        <taxon>Magnoliopsida</taxon>
        <taxon>Liliopsida</taxon>
        <taxon>Poales</taxon>
        <taxon>Poaceae</taxon>
        <taxon>PACMAD clade</taxon>
        <taxon>Panicoideae</taxon>
        <taxon>Panicodae</taxon>
        <taxon>Paniceae</taxon>
        <taxon>Panicinae</taxon>
        <taxon>Panicum</taxon>
        <taxon>Panicum sect. Panicum</taxon>
    </lineage>
</organism>
<accession>A0A2T8JDF6</accession>
<reference evidence="1" key="1">
    <citation type="submission" date="2018-04" db="EMBL/GenBank/DDBJ databases">
        <title>WGS assembly of Panicum hallii.</title>
        <authorList>
            <person name="Lovell J."/>
            <person name="Jenkins J."/>
            <person name="Lowry D."/>
            <person name="Mamidi S."/>
            <person name="Sreedasyam A."/>
            <person name="Weng X."/>
            <person name="Barry K."/>
            <person name="Bonette J."/>
            <person name="Campitelli B."/>
            <person name="Daum C."/>
            <person name="Gordon S."/>
            <person name="Gould B."/>
            <person name="Lipzen A."/>
            <person name="Macqueen A."/>
            <person name="Palacio-Mejia J."/>
            <person name="Plott C."/>
            <person name="Shakirov E."/>
            <person name="Shu S."/>
            <person name="Yoshinaga Y."/>
            <person name="Zane M."/>
            <person name="Rokhsar D."/>
            <person name="Grimwood J."/>
            <person name="Schmutz J."/>
            <person name="Juenger T."/>
        </authorList>
    </citation>
    <scope>NUCLEOTIDE SEQUENCE [LARGE SCALE GENOMIC DNA]</scope>
    <source>
        <strain evidence="1">FIL2</strain>
    </source>
</reference>
<evidence type="ECO:0000313" key="1">
    <source>
        <dbReference type="EMBL" id="PVH47941.1"/>
    </source>
</evidence>
<dbReference type="AlphaFoldDB" id="A0A2T8JDF6"/>
<protein>
    <submittedName>
        <fullName evidence="1">Uncharacterized protein</fullName>
    </submittedName>
</protein>
<dbReference type="Gramene" id="PVH47941">
    <property type="protein sequence ID" value="PVH47941"/>
    <property type="gene ID" value="PAHAL_4G193900"/>
</dbReference>
<gene>
    <name evidence="1" type="ORF">PAHAL_4G193900</name>
</gene>
<proteinExistence type="predicted"/>
<sequence>MHSVSNKRPVILPPPEPYDLLLPGRPIVHCFLRSVHLHPEAPSSSKIPSSYTQQQNRSLSVLPSSYTKQQKAAKLIPLHPVFSSLPLPWLCRASAGLSHYILSRGGTARCTGLRLRIEPACGVASHAGTRFRIRRRADLRAVRGRATTSAGVRICELCGAKTRRLLACTICELCEPGGAEHLCVVPSWTRARGS</sequence>